<feature type="domain" description="NodB homology" evidence="2">
    <location>
        <begin position="68"/>
        <end position="246"/>
    </location>
</feature>
<evidence type="ECO:0000313" key="3">
    <source>
        <dbReference type="EMBL" id="MCG2460172.1"/>
    </source>
</evidence>
<comment type="caution">
    <text evidence="3">The sequence shown here is derived from an EMBL/GenBank/DDBJ whole genome shotgun (WGS) entry which is preliminary data.</text>
</comment>
<dbReference type="Pfam" id="PF01522">
    <property type="entry name" value="Polysacc_deac_1"/>
    <property type="match status" value="1"/>
</dbReference>
<accession>A0AAE3JS15</accession>
<organism evidence="3 4">
    <name type="scientific">Cerina litoralis</name>
    <dbReference type="NCBI Taxonomy" id="2874477"/>
    <lineage>
        <taxon>Bacteria</taxon>
        <taxon>Pseudomonadati</taxon>
        <taxon>Bacteroidota</taxon>
        <taxon>Flavobacteriia</taxon>
        <taxon>Flavobacteriales</taxon>
        <taxon>Flavobacteriaceae</taxon>
        <taxon>Cerina</taxon>
    </lineage>
</organism>
<dbReference type="PANTHER" id="PTHR10587">
    <property type="entry name" value="GLYCOSYL TRANSFERASE-RELATED"/>
    <property type="match status" value="1"/>
</dbReference>
<dbReference type="AlphaFoldDB" id="A0AAE3JS15"/>
<dbReference type="GO" id="GO:0005975">
    <property type="term" value="P:carbohydrate metabolic process"/>
    <property type="evidence" value="ECO:0007669"/>
    <property type="project" value="InterPro"/>
</dbReference>
<dbReference type="Proteomes" id="UP001200642">
    <property type="component" value="Unassembled WGS sequence"/>
</dbReference>
<evidence type="ECO:0000313" key="4">
    <source>
        <dbReference type="Proteomes" id="UP001200642"/>
    </source>
</evidence>
<sequence length="258" mass="29390">MLRFKTVNFLAVLMILLLVGVHFFVGTPWWSYLLLAILWLTLTTVGSFHMRWNYHLKSLNSNPLTKKNCVSLTFDDGPNPEFTPQILTLLKKHKAKATFFCIGKNIEENTQLFQEILAQGHTVGNHTYSHANSFGFFSTQKVVEELMQTNRLANKISGMEMKLYRPAFGVTNPSIAKALQVTKLQSIGWSIRSLDTTKSSEETILKRITDRIYKGDIVLLHDSSEKSVKVLERLLLFLQANHLESVTVDQLLEIEAYA</sequence>
<evidence type="ECO:0000259" key="2">
    <source>
        <dbReference type="PROSITE" id="PS51677"/>
    </source>
</evidence>
<dbReference type="EMBL" id="JAIRBC010000006">
    <property type="protein sequence ID" value="MCG2460172.1"/>
    <property type="molecule type" value="Genomic_DNA"/>
</dbReference>
<evidence type="ECO:0000256" key="1">
    <source>
        <dbReference type="SAM" id="Phobius"/>
    </source>
</evidence>
<dbReference type="GO" id="GO:0016810">
    <property type="term" value="F:hydrolase activity, acting on carbon-nitrogen (but not peptide) bonds"/>
    <property type="evidence" value="ECO:0007669"/>
    <property type="project" value="InterPro"/>
</dbReference>
<dbReference type="Gene3D" id="3.20.20.370">
    <property type="entry name" value="Glycoside hydrolase/deacetylase"/>
    <property type="match status" value="1"/>
</dbReference>
<keyword evidence="1" id="KW-0472">Membrane</keyword>
<dbReference type="InterPro" id="IPR011330">
    <property type="entry name" value="Glyco_hydro/deAcase_b/a-brl"/>
</dbReference>
<dbReference type="InterPro" id="IPR002509">
    <property type="entry name" value="NODB_dom"/>
</dbReference>
<keyword evidence="4" id="KW-1185">Reference proteome</keyword>
<keyword evidence="1" id="KW-1133">Transmembrane helix</keyword>
<keyword evidence="1" id="KW-0812">Transmembrane</keyword>
<proteinExistence type="predicted"/>
<reference evidence="3" key="1">
    <citation type="submission" date="2023-02" db="EMBL/GenBank/DDBJ databases">
        <title>Genome of Flavobacteriaceae gen. nov. sp. strain F89.</title>
        <authorList>
            <person name="Wang Y."/>
        </authorList>
    </citation>
    <scope>NUCLEOTIDE SEQUENCE</scope>
    <source>
        <strain evidence="3">F89</strain>
    </source>
</reference>
<feature type="transmembrane region" description="Helical" evidence="1">
    <location>
        <begin position="31"/>
        <end position="50"/>
    </location>
</feature>
<gene>
    <name evidence="3" type="ORF">K8352_05390</name>
</gene>
<dbReference type="SUPFAM" id="SSF88713">
    <property type="entry name" value="Glycoside hydrolase/deacetylase"/>
    <property type="match status" value="1"/>
</dbReference>
<dbReference type="CDD" id="cd10917">
    <property type="entry name" value="CE4_NodB_like_6s_7s"/>
    <property type="match status" value="1"/>
</dbReference>
<dbReference type="InterPro" id="IPR050248">
    <property type="entry name" value="Polysacc_deacetylase_ArnD"/>
</dbReference>
<feature type="transmembrane region" description="Helical" evidence="1">
    <location>
        <begin position="7"/>
        <end position="25"/>
    </location>
</feature>
<dbReference type="PROSITE" id="PS51677">
    <property type="entry name" value="NODB"/>
    <property type="match status" value="1"/>
</dbReference>
<protein>
    <submittedName>
        <fullName evidence="3">Polysaccharide deacetylase family protein</fullName>
    </submittedName>
</protein>
<dbReference type="RefSeq" id="WP_317901315.1">
    <property type="nucleotide sequence ID" value="NZ_JAIRBC010000006.1"/>
</dbReference>
<name>A0AAE3JS15_9FLAO</name>